<evidence type="ECO:0000313" key="2">
    <source>
        <dbReference type="Proteomes" id="UP000735302"/>
    </source>
</evidence>
<accession>A0AAV4BVC0</accession>
<dbReference type="EMBL" id="BLXT01005502">
    <property type="protein sequence ID" value="GFO23270.1"/>
    <property type="molecule type" value="Genomic_DNA"/>
</dbReference>
<proteinExistence type="predicted"/>
<comment type="caution">
    <text evidence="1">The sequence shown here is derived from an EMBL/GenBank/DDBJ whole genome shotgun (WGS) entry which is preliminary data.</text>
</comment>
<dbReference type="AlphaFoldDB" id="A0AAV4BVC0"/>
<protein>
    <submittedName>
        <fullName evidence="1">Uncharacterized protein</fullName>
    </submittedName>
</protein>
<sequence length="69" mass="7736">MTPDKIKLCFLVRSDSAVVSVSLGRVLKFKTMGSEHFGKTSLPLKPKVPSDRRSQRFQSQSTALVIPRF</sequence>
<gene>
    <name evidence="1" type="ORF">PoB_004977500</name>
</gene>
<reference evidence="1 2" key="1">
    <citation type="journal article" date="2021" name="Elife">
        <title>Chloroplast acquisition without the gene transfer in kleptoplastic sea slugs, Plakobranchus ocellatus.</title>
        <authorList>
            <person name="Maeda T."/>
            <person name="Takahashi S."/>
            <person name="Yoshida T."/>
            <person name="Shimamura S."/>
            <person name="Takaki Y."/>
            <person name="Nagai Y."/>
            <person name="Toyoda A."/>
            <person name="Suzuki Y."/>
            <person name="Arimoto A."/>
            <person name="Ishii H."/>
            <person name="Satoh N."/>
            <person name="Nishiyama T."/>
            <person name="Hasebe M."/>
            <person name="Maruyama T."/>
            <person name="Minagawa J."/>
            <person name="Obokata J."/>
            <person name="Shigenobu S."/>
        </authorList>
    </citation>
    <scope>NUCLEOTIDE SEQUENCE [LARGE SCALE GENOMIC DNA]</scope>
</reference>
<dbReference type="Proteomes" id="UP000735302">
    <property type="component" value="Unassembled WGS sequence"/>
</dbReference>
<evidence type="ECO:0000313" key="1">
    <source>
        <dbReference type="EMBL" id="GFO23270.1"/>
    </source>
</evidence>
<name>A0AAV4BVC0_9GAST</name>
<keyword evidence="2" id="KW-1185">Reference proteome</keyword>
<organism evidence="1 2">
    <name type="scientific">Plakobranchus ocellatus</name>
    <dbReference type="NCBI Taxonomy" id="259542"/>
    <lineage>
        <taxon>Eukaryota</taxon>
        <taxon>Metazoa</taxon>
        <taxon>Spiralia</taxon>
        <taxon>Lophotrochozoa</taxon>
        <taxon>Mollusca</taxon>
        <taxon>Gastropoda</taxon>
        <taxon>Heterobranchia</taxon>
        <taxon>Euthyneura</taxon>
        <taxon>Panpulmonata</taxon>
        <taxon>Sacoglossa</taxon>
        <taxon>Placobranchoidea</taxon>
        <taxon>Plakobranchidae</taxon>
        <taxon>Plakobranchus</taxon>
    </lineage>
</organism>